<protein>
    <submittedName>
        <fullName evidence="1">Uncharacterized protein</fullName>
    </submittedName>
</protein>
<organism evidence="1 2">
    <name type="scientific">Araneus ventricosus</name>
    <name type="common">Orbweaver spider</name>
    <name type="synonym">Epeira ventricosa</name>
    <dbReference type="NCBI Taxonomy" id="182803"/>
    <lineage>
        <taxon>Eukaryota</taxon>
        <taxon>Metazoa</taxon>
        <taxon>Ecdysozoa</taxon>
        <taxon>Arthropoda</taxon>
        <taxon>Chelicerata</taxon>
        <taxon>Arachnida</taxon>
        <taxon>Araneae</taxon>
        <taxon>Araneomorphae</taxon>
        <taxon>Entelegynae</taxon>
        <taxon>Araneoidea</taxon>
        <taxon>Araneidae</taxon>
        <taxon>Araneus</taxon>
    </lineage>
</organism>
<evidence type="ECO:0000313" key="2">
    <source>
        <dbReference type="Proteomes" id="UP000499080"/>
    </source>
</evidence>
<dbReference type="AlphaFoldDB" id="A0A4Y2CWH5"/>
<dbReference type="Proteomes" id="UP000499080">
    <property type="component" value="Unassembled WGS sequence"/>
</dbReference>
<keyword evidence="2" id="KW-1185">Reference proteome</keyword>
<comment type="caution">
    <text evidence="1">The sequence shown here is derived from an EMBL/GenBank/DDBJ whole genome shotgun (WGS) entry which is preliminary data.</text>
</comment>
<dbReference type="EMBL" id="BGPR01000255">
    <property type="protein sequence ID" value="GBM08286.1"/>
    <property type="molecule type" value="Genomic_DNA"/>
</dbReference>
<name>A0A4Y2CWH5_ARAVE</name>
<accession>A0A4Y2CWH5</accession>
<evidence type="ECO:0000313" key="1">
    <source>
        <dbReference type="EMBL" id="GBM08286.1"/>
    </source>
</evidence>
<proteinExistence type="predicted"/>
<reference evidence="1 2" key="1">
    <citation type="journal article" date="2019" name="Sci. Rep.">
        <title>Orb-weaving spider Araneus ventricosus genome elucidates the spidroin gene catalogue.</title>
        <authorList>
            <person name="Kono N."/>
            <person name="Nakamura H."/>
            <person name="Ohtoshi R."/>
            <person name="Moran D.A.P."/>
            <person name="Shinohara A."/>
            <person name="Yoshida Y."/>
            <person name="Fujiwara M."/>
            <person name="Mori M."/>
            <person name="Tomita M."/>
            <person name="Arakawa K."/>
        </authorList>
    </citation>
    <scope>NUCLEOTIDE SEQUENCE [LARGE SCALE GENOMIC DNA]</scope>
</reference>
<gene>
    <name evidence="1" type="ORF">AVEN_101420_1</name>
</gene>
<sequence>MFGSDVPIVLTSMQKKVESLMGQDRGCWRGHPISPIPGDECILLSPLLCGVLHYRPRTKPLNSRILLRPIRLSPFSSIEVSTIGTSLSNMLIKLALRL</sequence>